<feature type="transmembrane region" description="Helical" evidence="9">
    <location>
        <begin position="538"/>
        <end position="557"/>
    </location>
</feature>
<keyword evidence="7 9" id="KW-1133">Transmembrane helix</keyword>
<dbReference type="Gene3D" id="1.20.1640.10">
    <property type="entry name" value="Multidrug efflux transporter AcrB transmembrane domain"/>
    <property type="match status" value="2"/>
</dbReference>
<evidence type="ECO:0000256" key="4">
    <source>
        <dbReference type="ARBA" id="ARBA00022475"/>
    </source>
</evidence>
<evidence type="ECO:0000256" key="2">
    <source>
        <dbReference type="ARBA" id="ARBA00010942"/>
    </source>
</evidence>
<sequence length="1056" mass="114914">MFSKFIDRPVLSTVISIIIVILGVLGLISLPVSQYPEIAPPTVTVSANYQGASAEVVMNSVVIPLEEQINGVEDMTYMTSTSNNDGSATINIYFKLGTNPDMAAVNVQNRVSRATPLLPQEVTKAGVTTAKRQSDNILIFSLYSENPNFDMTFLQNYANINIVPKLKRVSGVGEAMIFGQKDYSMRIWLKPDVMGAYGLVPADINALLAEQNIEAAPGQLGESSDHSFQYILKYKGRLQTTKEFEEIIVRSTPNGEVLKLGDVARIELGAINYASNTLTNGHESVAIAIAQTAGSNAQEVIEHSLKVLDESSVNFPKGVKYTTLINANDFLDESISKVIHTLIEAFILVFVVVFVFLQDWRSTLIPAISVPVAIVGTFFFLSMFGFTINLLTLFALVLAVGIVVDDAIVVVEAVHAKMEAGEHNPKKAAHSAMNDISSAIISITLVMAAVFIPVSFISGSSGVFYKQFGLTLAVSIVLSAINALTLSPALCAIFLKEHDKNAPKRGFLDRFYTAFNTGFDATTAKYKKSVEFFVNRKWLAFLGIAIFTGIFILLINITPKAFVPNEDTGSIMSDISLAPGTSLKRTEEVLLEVQNKLNDIPEIQEVLRISGRSMLSGTGNNYGMVIVKLKPWAERKEKTSEISAVVQELFKRTATIKDAKVLFFARPTLSGFGYANGFEMQLQDQKGGSIQEFSKVSNDFLAAVNSRPEIQYASTSFSPNYPQYRIDLNVPAIKKSGLTVTDVLGTLQGYYGGVYSSNFNKFGKQFRVIYQAEPIFRTDPGSLNTVLVRNSSGKMAPISQFVKLEKVFGPQAIERFNLFTSVKITGAPNPGFSSGDAIKAVQEVAAEKLPLGYGYEFSGLTREEISAGGQTIFIFILCIVFVYFLLSAQYESYVLPIAVLLSLPIGLAGAYIFALIFGVTNNIYLQITLIMLIGLLAKNAILIVEFSADARRKGLSITQAAIQGAVARLRPILMTSFAFILGLLPLMLAQGAGAVGNKAIGTGAIGGMLIGTILGVFVIPILFIVFQNLQEKISTKPLPIENQESDVTFLDHENEK</sequence>
<comment type="caution">
    <text evidence="10">The sequence shown here is derived from an EMBL/GenBank/DDBJ whole genome shotgun (WGS) entry which is preliminary data.</text>
</comment>
<dbReference type="Gene3D" id="3.30.2090.10">
    <property type="entry name" value="Multidrug efflux transporter AcrB TolC docking domain, DN and DC subdomains"/>
    <property type="match status" value="2"/>
</dbReference>
<evidence type="ECO:0000256" key="3">
    <source>
        <dbReference type="ARBA" id="ARBA00022448"/>
    </source>
</evidence>
<accession>A0A066WSG8</accession>
<feature type="transmembrane region" description="Helical" evidence="9">
    <location>
        <begin position="436"/>
        <end position="456"/>
    </location>
</feature>
<feature type="transmembrane region" description="Helical" evidence="9">
    <location>
        <begin position="923"/>
        <end position="948"/>
    </location>
</feature>
<dbReference type="SUPFAM" id="SSF82866">
    <property type="entry name" value="Multidrug efflux transporter AcrB transmembrane domain"/>
    <property type="match status" value="2"/>
</dbReference>
<gene>
    <name evidence="10" type="ORF">FEM21_30700</name>
</gene>
<keyword evidence="8 9" id="KW-0472">Membrane</keyword>
<feature type="transmembrane region" description="Helical" evidence="9">
    <location>
        <begin position="893"/>
        <end position="917"/>
    </location>
</feature>
<dbReference type="PANTHER" id="PTHR32063:SF9">
    <property type="entry name" value="SIMILAR TO MULTIDRUG RESISTANCE PROTEIN MEXB"/>
    <property type="match status" value="1"/>
</dbReference>
<feature type="transmembrane region" description="Helical" evidence="9">
    <location>
        <begin position="12"/>
        <end position="32"/>
    </location>
</feature>
<feature type="transmembrane region" description="Helical" evidence="9">
    <location>
        <begin position="867"/>
        <end position="886"/>
    </location>
</feature>
<dbReference type="EMBL" id="JNCA01000032">
    <property type="protein sequence ID" value="KDN53904.1"/>
    <property type="molecule type" value="Genomic_DNA"/>
</dbReference>
<evidence type="ECO:0000313" key="11">
    <source>
        <dbReference type="Proteomes" id="UP000027064"/>
    </source>
</evidence>
<keyword evidence="6 9" id="KW-0812">Transmembrane</keyword>
<proteinExistence type="inferred from homology"/>
<comment type="subcellular location">
    <subcellularLocation>
        <location evidence="1">Cell inner membrane</location>
        <topology evidence="1">Multi-pass membrane protein</topology>
    </subcellularLocation>
</comment>
<dbReference type="SUPFAM" id="SSF82714">
    <property type="entry name" value="Multidrug efflux transporter AcrB TolC docking domain, DN and DC subdomains"/>
    <property type="match status" value="2"/>
</dbReference>
<keyword evidence="3" id="KW-0813">Transport</keyword>
<dbReference type="Proteomes" id="UP000027064">
    <property type="component" value="Unassembled WGS sequence"/>
</dbReference>
<evidence type="ECO:0000256" key="1">
    <source>
        <dbReference type="ARBA" id="ARBA00004429"/>
    </source>
</evidence>
<feature type="transmembrane region" description="Helical" evidence="9">
    <location>
        <begin position="468"/>
        <end position="495"/>
    </location>
</feature>
<dbReference type="RefSeq" id="WP_035662230.1">
    <property type="nucleotide sequence ID" value="NZ_JNCA01000032.1"/>
</dbReference>
<dbReference type="eggNOG" id="COG0841">
    <property type="taxonomic scope" value="Bacteria"/>
</dbReference>
<keyword evidence="4" id="KW-1003">Cell membrane</keyword>
<feature type="transmembrane region" description="Helical" evidence="9">
    <location>
        <begin position="364"/>
        <end position="384"/>
    </location>
</feature>
<dbReference type="FunFam" id="1.20.1640.10:FF:000001">
    <property type="entry name" value="Efflux pump membrane transporter"/>
    <property type="match status" value="1"/>
</dbReference>
<dbReference type="PANTHER" id="PTHR32063">
    <property type="match status" value="1"/>
</dbReference>
<dbReference type="FunFam" id="3.30.70.1430:FF:000001">
    <property type="entry name" value="Efflux pump membrane transporter"/>
    <property type="match status" value="1"/>
</dbReference>
<dbReference type="NCBIfam" id="TIGR00915">
    <property type="entry name" value="2A0602"/>
    <property type="match status" value="1"/>
</dbReference>
<comment type="similarity">
    <text evidence="2">Belongs to the resistance-nodulation-cell division (RND) (TC 2.A.6) family.</text>
</comment>
<evidence type="ECO:0000256" key="6">
    <source>
        <dbReference type="ARBA" id="ARBA00022692"/>
    </source>
</evidence>
<dbReference type="OrthoDB" id="9758940at2"/>
<dbReference type="GO" id="GO:0005886">
    <property type="term" value="C:plasma membrane"/>
    <property type="evidence" value="ECO:0007669"/>
    <property type="project" value="UniProtKB-SubCell"/>
</dbReference>
<dbReference type="PATRIC" id="fig|1492738.3.peg.3055"/>
<dbReference type="PRINTS" id="PR00702">
    <property type="entry name" value="ACRIFLAVINRP"/>
</dbReference>
<feature type="transmembrane region" description="Helical" evidence="9">
    <location>
        <begin position="969"/>
        <end position="988"/>
    </location>
</feature>
<name>A0A066WSG8_9FLAO</name>
<organism evidence="10 11">
    <name type="scientific">Flavobacterium seoulense</name>
    <dbReference type="NCBI Taxonomy" id="1492738"/>
    <lineage>
        <taxon>Bacteria</taxon>
        <taxon>Pseudomonadati</taxon>
        <taxon>Bacteroidota</taxon>
        <taxon>Flavobacteriia</taxon>
        <taxon>Flavobacteriales</taxon>
        <taxon>Flavobacteriaceae</taxon>
        <taxon>Flavobacterium</taxon>
    </lineage>
</organism>
<dbReference type="InterPro" id="IPR001036">
    <property type="entry name" value="Acrflvin-R"/>
</dbReference>
<dbReference type="Gene3D" id="3.30.70.1430">
    <property type="entry name" value="Multidrug efflux transporter AcrB pore domain"/>
    <property type="match status" value="2"/>
</dbReference>
<reference evidence="10 11" key="1">
    <citation type="submission" date="2014-05" db="EMBL/GenBank/DDBJ databases">
        <title>Genome Sequence of Flavobacterium sp. EM1321.</title>
        <authorList>
            <person name="Shin S.-K."/>
            <person name="Yi H."/>
        </authorList>
    </citation>
    <scope>NUCLEOTIDE SEQUENCE [LARGE SCALE GENOMIC DNA]</scope>
    <source>
        <strain evidence="10 11">EM1321</strain>
    </source>
</reference>
<dbReference type="GO" id="GO:0015562">
    <property type="term" value="F:efflux transmembrane transporter activity"/>
    <property type="evidence" value="ECO:0007669"/>
    <property type="project" value="InterPro"/>
</dbReference>
<dbReference type="Pfam" id="PF00873">
    <property type="entry name" value="ACR_tran"/>
    <property type="match status" value="1"/>
</dbReference>
<feature type="transmembrane region" description="Helical" evidence="9">
    <location>
        <begin position="1000"/>
        <end position="1026"/>
    </location>
</feature>
<protein>
    <submittedName>
        <fullName evidence="10">Multidrug transporter AcrB</fullName>
    </submittedName>
</protein>
<dbReference type="InterPro" id="IPR027463">
    <property type="entry name" value="AcrB_DN_DC_subdom"/>
</dbReference>
<evidence type="ECO:0000256" key="5">
    <source>
        <dbReference type="ARBA" id="ARBA00022519"/>
    </source>
</evidence>
<evidence type="ECO:0000256" key="7">
    <source>
        <dbReference type="ARBA" id="ARBA00022989"/>
    </source>
</evidence>
<evidence type="ECO:0000256" key="8">
    <source>
        <dbReference type="ARBA" id="ARBA00023136"/>
    </source>
</evidence>
<dbReference type="Gene3D" id="3.30.70.1320">
    <property type="entry name" value="Multidrug efflux transporter AcrB pore domain like"/>
    <property type="match status" value="1"/>
</dbReference>
<feature type="transmembrane region" description="Helical" evidence="9">
    <location>
        <begin position="390"/>
        <end position="415"/>
    </location>
</feature>
<dbReference type="GO" id="GO:0042910">
    <property type="term" value="F:xenobiotic transmembrane transporter activity"/>
    <property type="evidence" value="ECO:0007669"/>
    <property type="project" value="TreeGrafter"/>
</dbReference>
<dbReference type="InterPro" id="IPR004764">
    <property type="entry name" value="MdtF-like"/>
</dbReference>
<keyword evidence="5" id="KW-0997">Cell inner membrane</keyword>
<dbReference type="Gene3D" id="3.30.70.1440">
    <property type="entry name" value="Multidrug efflux transporter AcrB pore domain"/>
    <property type="match status" value="1"/>
</dbReference>
<dbReference type="GO" id="GO:0009636">
    <property type="term" value="P:response to toxic substance"/>
    <property type="evidence" value="ECO:0007669"/>
    <property type="project" value="UniProtKB-ARBA"/>
</dbReference>
<dbReference type="SUPFAM" id="SSF82693">
    <property type="entry name" value="Multidrug efflux transporter AcrB pore domain, PN1, PN2, PC1 and PC2 subdomains"/>
    <property type="match status" value="4"/>
</dbReference>
<evidence type="ECO:0000313" key="10">
    <source>
        <dbReference type="EMBL" id="KDN53904.1"/>
    </source>
</evidence>
<keyword evidence="11" id="KW-1185">Reference proteome</keyword>
<feature type="transmembrane region" description="Helical" evidence="9">
    <location>
        <begin position="338"/>
        <end position="357"/>
    </location>
</feature>
<evidence type="ECO:0000256" key="9">
    <source>
        <dbReference type="SAM" id="Phobius"/>
    </source>
</evidence>
<dbReference type="STRING" id="1492738.FEM21_30700"/>
<dbReference type="AlphaFoldDB" id="A0A066WSG8"/>